<accession>A0A1J4N3A6</accession>
<evidence type="ECO:0000313" key="1">
    <source>
        <dbReference type="EMBL" id="OIJ26038.1"/>
    </source>
</evidence>
<dbReference type="Proteomes" id="UP000033772">
    <property type="component" value="Unassembled WGS sequence"/>
</dbReference>
<dbReference type="RefSeq" id="WP_045549127.1">
    <property type="nucleotide sequence ID" value="NZ_JZDQ02000019.1"/>
</dbReference>
<organism evidence="1 2">
    <name type="scientific">Nocardioides luteus</name>
    <dbReference type="NCBI Taxonomy" id="1844"/>
    <lineage>
        <taxon>Bacteria</taxon>
        <taxon>Bacillati</taxon>
        <taxon>Actinomycetota</taxon>
        <taxon>Actinomycetes</taxon>
        <taxon>Propionibacteriales</taxon>
        <taxon>Nocardioidaceae</taxon>
        <taxon>Nocardioides</taxon>
    </lineage>
</organism>
<sequence length="112" mass="11353">MPAGPDPEDDVGAEPEVADVVAAAVLAVPGVHDLHAGVAGEVATYLPGRRVNGIRMREPGCSIHVVLDWGTPVLDTTDAVRAAVRPYVSGPIDVTVEDILPPGSTGSAPAAL</sequence>
<gene>
    <name evidence="1" type="ORF">UG56_014670</name>
</gene>
<reference evidence="1" key="1">
    <citation type="submission" date="2016-10" db="EMBL/GenBank/DDBJ databases">
        <title>Draft Genome Sequence of Nocardioides luteus Strain BAFB, an Alkane-Degrading Bacterium Isolated from JP-7 Polluted Soil.</title>
        <authorList>
            <person name="Brown L."/>
            <person name="Ruiz O.N."/>
            <person name="Gunasekera T."/>
        </authorList>
    </citation>
    <scope>NUCLEOTIDE SEQUENCE [LARGE SCALE GENOMIC DNA]</scope>
    <source>
        <strain evidence="1">BAFB</strain>
    </source>
</reference>
<evidence type="ECO:0008006" key="3">
    <source>
        <dbReference type="Google" id="ProtNLM"/>
    </source>
</evidence>
<dbReference type="EMBL" id="JZDQ02000019">
    <property type="protein sequence ID" value="OIJ26038.1"/>
    <property type="molecule type" value="Genomic_DNA"/>
</dbReference>
<proteinExistence type="predicted"/>
<protein>
    <recommendedName>
        <fullName evidence="3">Asp23/Gls24 family envelope stress response protein</fullName>
    </recommendedName>
</protein>
<dbReference type="STRING" id="1844.UG56_014670"/>
<name>A0A1J4N3A6_9ACTN</name>
<dbReference type="OrthoDB" id="5195799at2"/>
<comment type="caution">
    <text evidence="1">The sequence shown here is derived from an EMBL/GenBank/DDBJ whole genome shotgun (WGS) entry which is preliminary data.</text>
</comment>
<dbReference type="AlphaFoldDB" id="A0A1J4N3A6"/>
<keyword evidence="2" id="KW-1185">Reference proteome</keyword>
<evidence type="ECO:0000313" key="2">
    <source>
        <dbReference type="Proteomes" id="UP000033772"/>
    </source>
</evidence>